<keyword evidence="2" id="KW-1185">Reference proteome</keyword>
<name>A0ABV6QXT1_9ACTN</name>
<dbReference type="PIRSF" id="PIRSF012608">
    <property type="entry name" value="UCP012608"/>
    <property type="match status" value="1"/>
</dbReference>
<sequence length="346" mass="37379">MKIVETFQAQARACDELGSPLYGELLRRLVDDYERGGVSTAVLAGHENDSGPSALALRLLGSVHRLVLAGEVPELAVFYPSVGGEWDPVLGWEAFEQVLHSHGGEVRSLLNQPPQTNEVGRAAALYGGLLRISGDLPVRLFEIGSSAGLTLRADHYRYDLADGSSYGRPDSPVRIADAWPLGSLLTATGLRIVERVGSDIAPVDPLSEQGRLTLTSYVWPDMTERLARLRGALEVAREVPADIRREDAVSFLRAIEPVPEHLTVVWHSVMWQYLSPSDQEAGTAAIEALGAQASASAPVAQLSLEPGRRTPSSSHEFLVTARVWPDGERRILGVAAPHGVPVAWEV</sequence>
<organism evidence="1 2">
    <name type="scientific">Kribbella deserti</name>
    <dbReference type="NCBI Taxonomy" id="1926257"/>
    <lineage>
        <taxon>Bacteria</taxon>
        <taxon>Bacillati</taxon>
        <taxon>Actinomycetota</taxon>
        <taxon>Actinomycetes</taxon>
        <taxon>Propionibacteriales</taxon>
        <taxon>Kribbellaceae</taxon>
        <taxon>Kribbella</taxon>
    </lineage>
</organism>
<gene>
    <name evidence="1" type="ORF">ACFFGN_30380</name>
</gene>
<evidence type="ECO:0000313" key="2">
    <source>
        <dbReference type="Proteomes" id="UP001589890"/>
    </source>
</evidence>
<dbReference type="InterPro" id="IPR011200">
    <property type="entry name" value="UCP012608"/>
</dbReference>
<reference evidence="1 2" key="1">
    <citation type="submission" date="2024-09" db="EMBL/GenBank/DDBJ databases">
        <authorList>
            <person name="Sun Q."/>
            <person name="Mori K."/>
        </authorList>
    </citation>
    <scope>NUCLEOTIDE SEQUENCE [LARGE SCALE GENOMIC DNA]</scope>
    <source>
        <strain evidence="1 2">CGMCC 1.15906</strain>
    </source>
</reference>
<dbReference type="RefSeq" id="WP_380054659.1">
    <property type="nucleotide sequence ID" value="NZ_JBHLTC010000039.1"/>
</dbReference>
<dbReference type="EMBL" id="JBHLTC010000039">
    <property type="protein sequence ID" value="MFC0628417.1"/>
    <property type="molecule type" value="Genomic_DNA"/>
</dbReference>
<evidence type="ECO:0000313" key="1">
    <source>
        <dbReference type="EMBL" id="MFC0628417.1"/>
    </source>
</evidence>
<comment type="caution">
    <text evidence="1">The sequence shown here is derived from an EMBL/GenBank/DDBJ whole genome shotgun (WGS) entry which is preliminary data.</text>
</comment>
<proteinExistence type="predicted"/>
<protein>
    <submittedName>
        <fullName evidence="1">DUF2332 domain-containing protein</fullName>
    </submittedName>
</protein>
<accession>A0ABV6QXT1</accession>
<dbReference type="Proteomes" id="UP001589890">
    <property type="component" value="Unassembled WGS sequence"/>
</dbReference>
<dbReference type="Pfam" id="PF10094">
    <property type="entry name" value="DUF2332"/>
    <property type="match status" value="1"/>
</dbReference>